<comment type="caution">
    <text evidence="1">The sequence shown here is derived from an EMBL/GenBank/DDBJ whole genome shotgun (WGS) entry which is preliminary data.</text>
</comment>
<reference evidence="1 2" key="1">
    <citation type="submission" date="2020-08" db="EMBL/GenBank/DDBJ databases">
        <title>Sequencing the genomes of 1000 actinobacteria strains.</title>
        <authorList>
            <person name="Klenk H.-P."/>
        </authorList>
    </citation>
    <scope>NUCLEOTIDE SEQUENCE [LARGE SCALE GENOMIC DNA]</scope>
    <source>
        <strain evidence="1 2">DSM 15626</strain>
    </source>
</reference>
<dbReference type="EMBL" id="JACHKF010000001">
    <property type="protein sequence ID" value="MBB6566778.1"/>
    <property type="molecule type" value="Genomic_DNA"/>
</dbReference>
<dbReference type="Proteomes" id="UP000553957">
    <property type="component" value="Unassembled WGS sequence"/>
</dbReference>
<evidence type="ECO:0000313" key="1">
    <source>
        <dbReference type="EMBL" id="MBB6566778.1"/>
    </source>
</evidence>
<protein>
    <submittedName>
        <fullName evidence="1">Uncharacterized protein</fullName>
    </submittedName>
</protein>
<sequence>MWWSDGGSAPPHWLRFLHFSALEELLVELLEAADDRVTFRG</sequence>
<name>A0A841S3P1_9ACTN</name>
<organism evidence="1 2">
    <name type="scientific">Kribbella sandramycini</name>
    <dbReference type="NCBI Taxonomy" id="60450"/>
    <lineage>
        <taxon>Bacteria</taxon>
        <taxon>Bacillati</taxon>
        <taxon>Actinomycetota</taxon>
        <taxon>Actinomycetes</taxon>
        <taxon>Propionibacteriales</taxon>
        <taxon>Kribbellaceae</taxon>
        <taxon>Kribbella</taxon>
    </lineage>
</organism>
<dbReference type="AlphaFoldDB" id="A0A841S3P1"/>
<proteinExistence type="predicted"/>
<accession>A0A841S3P1</accession>
<gene>
    <name evidence="1" type="ORF">HNR71_002415</name>
</gene>
<evidence type="ECO:0000313" key="2">
    <source>
        <dbReference type="Proteomes" id="UP000553957"/>
    </source>
</evidence>